<gene>
    <name evidence="1" type="ORF">NAEGRDRAFT_70863</name>
</gene>
<dbReference type="InParanoid" id="D2VPH6"/>
<dbReference type="EMBL" id="GG738887">
    <property type="protein sequence ID" value="EFC41208.1"/>
    <property type="molecule type" value="Genomic_DNA"/>
</dbReference>
<proteinExistence type="predicted"/>
<dbReference type="GeneID" id="8851089"/>
<dbReference type="AlphaFoldDB" id="D2VPH6"/>
<protein>
    <submittedName>
        <fullName evidence="1">Predicted protein</fullName>
    </submittedName>
</protein>
<reference evidence="1 2" key="1">
    <citation type="journal article" date="2010" name="Cell">
        <title>The genome of Naegleria gruberi illuminates early eukaryotic versatility.</title>
        <authorList>
            <person name="Fritz-Laylin L.K."/>
            <person name="Prochnik S.E."/>
            <person name="Ginger M.L."/>
            <person name="Dacks J.B."/>
            <person name="Carpenter M.L."/>
            <person name="Field M.C."/>
            <person name="Kuo A."/>
            <person name="Paredez A."/>
            <person name="Chapman J."/>
            <person name="Pham J."/>
            <person name="Shu S."/>
            <person name="Neupane R."/>
            <person name="Cipriano M."/>
            <person name="Mancuso J."/>
            <person name="Tu H."/>
            <person name="Salamov A."/>
            <person name="Lindquist E."/>
            <person name="Shapiro H."/>
            <person name="Lucas S."/>
            <person name="Grigoriev I.V."/>
            <person name="Cande W.Z."/>
            <person name="Fulton C."/>
            <person name="Rokhsar D.S."/>
            <person name="Dawson S.C."/>
        </authorList>
    </citation>
    <scope>NUCLEOTIDE SEQUENCE [LARGE SCALE GENOMIC DNA]</scope>
    <source>
        <strain evidence="1 2">NEG-M</strain>
    </source>
</reference>
<organism evidence="2">
    <name type="scientific">Naegleria gruberi</name>
    <name type="common">Amoeba</name>
    <dbReference type="NCBI Taxonomy" id="5762"/>
    <lineage>
        <taxon>Eukaryota</taxon>
        <taxon>Discoba</taxon>
        <taxon>Heterolobosea</taxon>
        <taxon>Tetramitia</taxon>
        <taxon>Eutetramitia</taxon>
        <taxon>Vahlkampfiidae</taxon>
        <taxon>Naegleria</taxon>
    </lineage>
</organism>
<dbReference type="VEuPathDB" id="AmoebaDB:NAEGRDRAFT_70863"/>
<evidence type="ECO:0000313" key="2">
    <source>
        <dbReference type="Proteomes" id="UP000006671"/>
    </source>
</evidence>
<name>D2VPH6_NAEGR</name>
<accession>D2VPH6</accession>
<sequence>MNKKREETLQNLKEYWKYLIIIHHSKMMKRKRVTELFNSIPTLEMKRQFILGYVMRDCGFIYGNSFEKDEDFMIQVLRNKKGKIFFQGDLWKAKTFVSKAVKYYRDALKFALCTIDSEIISSSLEFKPNSLQHCKRGIRNDKEIVMKSLGKNYGTIMFVGESLLDDIDILRKCLSKSKNLKTLKYSMTETLLMKEIVKR</sequence>
<evidence type="ECO:0000313" key="1">
    <source>
        <dbReference type="EMBL" id="EFC41208.1"/>
    </source>
</evidence>
<dbReference type="KEGG" id="ngr:NAEGRDRAFT_70863"/>
<dbReference type="Proteomes" id="UP000006671">
    <property type="component" value="Unassembled WGS sequence"/>
</dbReference>
<keyword evidence="2" id="KW-1185">Reference proteome</keyword>
<dbReference type="RefSeq" id="XP_002673952.1">
    <property type="nucleotide sequence ID" value="XM_002673906.1"/>
</dbReference>